<feature type="region of interest" description="Disordered" evidence="8">
    <location>
        <begin position="1"/>
        <end position="28"/>
    </location>
</feature>
<evidence type="ECO:0000256" key="3">
    <source>
        <dbReference type="ARBA" id="ARBA00022737"/>
    </source>
</evidence>
<reference evidence="11" key="1">
    <citation type="submission" date="2013-02" db="EMBL/GenBank/DDBJ databases">
        <authorList>
            <person name="Hughes D."/>
        </authorList>
    </citation>
    <scope>NUCLEOTIDE SEQUENCE</scope>
    <source>
        <strain>Durham</strain>
        <strain evidence="11">NC isolate 2 -- Noor lab</strain>
    </source>
</reference>
<dbReference type="PROSITE" id="PS01359">
    <property type="entry name" value="ZF_PHD_1"/>
    <property type="match status" value="1"/>
</dbReference>
<evidence type="ECO:0000256" key="2">
    <source>
        <dbReference type="ARBA" id="ARBA00022723"/>
    </source>
</evidence>
<dbReference type="InterPro" id="IPR043449">
    <property type="entry name" value="PHF20-like"/>
</dbReference>
<keyword evidence="4 7" id="KW-0863">Zinc-finger</keyword>
<dbReference type="InterPro" id="IPR019786">
    <property type="entry name" value="Zinc_finger_PHD-type_CS"/>
</dbReference>
<evidence type="ECO:0000256" key="1">
    <source>
        <dbReference type="ARBA" id="ARBA00004123"/>
    </source>
</evidence>
<sequence length="507" mass="57888">GEAANISSSTSHITEQLEATPLKESPPHVSSILPVELMTSCLNVSERDEEALSPLQEGYVYVGSLKVQLVDNLFKCPDENCSKTFRKENHFQIHVKHYHPSLVDKLGACPNIMDLAYKRTFVTPQSIEQPKNQIPNQQFFAKMHLQDQQARLQRRSLANTPSSSTNVTPMQSPIHCPVIHTPEELNSQSLILDTSPTTKATLSREDDLNVNSNAADISASSKKSCERKSSRQRTTRKFVSSSSSKLFDDSFRAGVDSEETRHSFNFTPDSQKSPMTKKPKLQQYLHLLLHLQLSVPIEEPKYIQENGELIKIVRMRQEEIINCVCTYGEEDGLMIQCELCLCWQHGTCHGIEKECQVPEKYICYICRNPNRGRQSKKFIHDQEWMFDGKLPTASYHANNPNSEQKAEFLKKSHTLTGNLIDLKRVLHSLKAKVNIVENKDHPKLYLWSKDWDSPEMKDQKIKEEISQMPEPEAAIDPAECQKTLLKHLKIQKMLLQQKINDIAEQVN</sequence>
<dbReference type="SUPFAM" id="SSF57903">
    <property type="entry name" value="FYVE/PHD zinc finger"/>
    <property type="match status" value="1"/>
</dbReference>
<dbReference type="GO" id="GO:0006357">
    <property type="term" value="P:regulation of transcription by RNA polymerase II"/>
    <property type="evidence" value="ECO:0007669"/>
    <property type="project" value="TreeGrafter"/>
</dbReference>
<reference evidence="10" key="2">
    <citation type="submission" date="2015-06" db="UniProtKB">
        <authorList>
            <consortium name="EnsemblMetazoa"/>
        </authorList>
    </citation>
    <scope>IDENTIFICATION</scope>
</reference>
<evidence type="ECO:0000256" key="4">
    <source>
        <dbReference type="ARBA" id="ARBA00022771"/>
    </source>
</evidence>
<dbReference type="PANTHER" id="PTHR15856">
    <property type="entry name" value="PHD FINGER PROTEIN 20-RELATED"/>
    <property type="match status" value="1"/>
</dbReference>
<evidence type="ECO:0000256" key="6">
    <source>
        <dbReference type="ARBA" id="ARBA00023242"/>
    </source>
</evidence>
<dbReference type="InterPro" id="IPR011011">
    <property type="entry name" value="Znf_FYVE_PHD"/>
</dbReference>
<comment type="subcellular location">
    <subcellularLocation>
        <location evidence="1">Nucleus</location>
    </subcellularLocation>
</comment>
<dbReference type="Gene3D" id="3.30.40.10">
    <property type="entry name" value="Zinc/RING finger domain, C3HC4 (zinc finger)"/>
    <property type="match status" value="1"/>
</dbReference>
<proteinExistence type="predicted"/>
<dbReference type="Pfam" id="PF20826">
    <property type="entry name" value="PHD_5"/>
    <property type="match status" value="1"/>
</dbReference>
<name>T1GPR8_MEGSC</name>
<evidence type="ECO:0000313" key="11">
    <source>
        <dbReference type="Proteomes" id="UP000015102"/>
    </source>
</evidence>
<dbReference type="EMBL" id="CAQQ02389770">
    <property type="status" value="NOT_ANNOTATED_CDS"/>
    <property type="molecule type" value="Genomic_DNA"/>
</dbReference>
<dbReference type="GO" id="GO:0005634">
    <property type="term" value="C:nucleus"/>
    <property type="evidence" value="ECO:0007669"/>
    <property type="project" value="UniProtKB-SubCell"/>
</dbReference>
<evidence type="ECO:0000259" key="9">
    <source>
        <dbReference type="PROSITE" id="PS50157"/>
    </source>
</evidence>
<keyword evidence="5" id="KW-0862">Zinc</keyword>
<dbReference type="PANTHER" id="PTHR15856:SF51">
    <property type="entry name" value="MBD-R2"/>
    <property type="match status" value="1"/>
</dbReference>
<keyword evidence="11" id="KW-1185">Reference proteome</keyword>
<feature type="domain" description="C2H2-type" evidence="9">
    <location>
        <begin position="74"/>
        <end position="99"/>
    </location>
</feature>
<evidence type="ECO:0000256" key="8">
    <source>
        <dbReference type="SAM" id="MobiDB-lite"/>
    </source>
</evidence>
<keyword evidence="3" id="KW-0677">Repeat</keyword>
<dbReference type="Proteomes" id="UP000015102">
    <property type="component" value="Unassembled WGS sequence"/>
</dbReference>
<keyword evidence="2" id="KW-0479">Metal-binding</keyword>
<dbReference type="EnsemblMetazoa" id="MESCA005609-RA">
    <property type="protein sequence ID" value="MESCA005609-PA"/>
    <property type="gene ID" value="MESCA005609"/>
</dbReference>
<dbReference type="PROSITE" id="PS00028">
    <property type="entry name" value="ZINC_FINGER_C2H2_1"/>
    <property type="match status" value="1"/>
</dbReference>
<dbReference type="GO" id="GO:0008270">
    <property type="term" value="F:zinc ion binding"/>
    <property type="evidence" value="ECO:0007669"/>
    <property type="project" value="UniProtKB-KW"/>
</dbReference>
<dbReference type="GO" id="GO:0044545">
    <property type="term" value="C:NSL complex"/>
    <property type="evidence" value="ECO:0007669"/>
    <property type="project" value="TreeGrafter"/>
</dbReference>
<dbReference type="InterPro" id="IPR013087">
    <property type="entry name" value="Znf_C2H2_type"/>
</dbReference>
<keyword evidence="6" id="KW-0539">Nucleus</keyword>
<dbReference type="AlphaFoldDB" id="T1GPR8"/>
<accession>T1GPR8</accession>
<feature type="compositionally biased region" description="Polar residues" evidence="8">
    <location>
        <begin position="1"/>
        <end position="14"/>
    </location>
</feature>
<dbReference type="InterPro" id="IPR013083">
    <property type="entry name" value="Znf_RING/FYVE/PHD"/>
</dbReference>
<dbReference type="STRING" id="36166.T1GPR8"/>
<dbReference type="HOGENOM" id="CLU_538170_0_0_1"/>
<protein>
    <recommendedName>
        <fullName evidence="9">C2H2-type domain-containing protein</fullName>
    </recommendedName>
</protein>
<evidence type="ECO:0000256" key="7">
    <source>
        <dbReference type="PROSITE-ProRule" id="PRU00042"/>
    </source>
</evidence>
<evidence type="ECO:0000313" key="10">
    <source>
        <dbReference type="EnsemblMetazoa" id="MESCA005609-PA"/>
    </source>
</evidence>
<organism evidence="10 11">
    <name type="scientific">Megaselia scalaris</name>
    <name type="common">Humpbacked fly</name>
    <name type="synonym">Phora scalaris</name>
    <dbReference type="NCBI Taxonomy" id="36166"/>
    <lineage>
        <taxon>Eukaryota</taxon>
        <taxon>Metazoa</taxon>
        <taxon>Ecdysozoa</taxon>
        <taxon>Arthropoda</taxon>
        <taxon>Hexapoda</taxon>
        <taxon>Insecta</taxon>
        <taxon>Pterygota</taxon>
        <taxon>Neoptera</taxon>
        <taxon>Endopterygota</taxon>
        <taxon>Diptera</taxon>
        <taxon>Brachycera</taxon>
        <taxon>Muscomorpha</taxon>
        <taxon>Platypezoidea</taxon>
        <taxon>Phoridae</taxon>
        <taxon>Megaseliini</taxon>
        <taxon>Megaselia</taxon>
    </lineage>
</organism>
<evidence type="ECO:0000256" key="5">
    <source>
        <dbReference type="ARBA" id="ARBA00022833"/>
    </source>
</evidence>
<dbReference type="PROSITE" id="PS50157">
    <property type="entry name" value="ZINC_FINGER_C2H2_2"/>
    <property type="match status" value="1"/>
</dbReference>
<feature type="region of interest" description="Disordered" evidence="8">
    <location>
        <begin position="213"/>
        <end position="237"/>
    </location>
</feature>